<organism evidence="6 7">
    <name type="scientific">Lactiplantibacillus pentosus</name>
    <name type="common">Lactobacillus pentosus</name>
    <dbReference type="NCBI Taxonomy" id="1589"/>
    <lineage>
        <taxon>Bacteria</taxon>
        <taxon>Bacillati</taxon>
        <taxon>Bacillota</taxon>
        <taxon>Bacilli</taxon>
        <taxon>Lactobacillales</taxon>
        <taxon>Lactobacillaceae</taxon>
        <taxon>Lactiplantibacillus</taxon>
    </lineage>
</organism>
<dbReference type="Gene3D" id="3.40.190.290">
    <property type="match status" value="1"/>
</dbReference>
<dbReference type="Proteomes" id="UP001267003">
    <property type="component" value="Unassembled WGS sequence"/>
</dbReference>
<accession>A0AAW8W118</accession>
<evidence type="ECO:0000313" key="6">
    <source>
        <dbReference type="EMBL" id="MDT6991411.1"/>
    </source>
</evidence>
<dbReference type="CDD" id="cd05466">
    <property type="entry name" value="PBP2_LTTR_substrate"/>
    <property type="match status" value="1"/>
</dbReference>
<dbReference type="GO" id="GO:0003700">
    <property type="term" value="F:DNA-binding transcription factor activity"/>
    <property type="evidence" value="ECO:0007669"/>
    <property type="project" value="InterPro"/>
</dbReference>
<dbReference type="InterPro" id="IPR050950">
    <property type="entry name" value="HTH-type_LysR_regulators"/>
</dbReference>
<dbReference type="RefSeq" id="WP_101873552.1">
    <property type="nucleotide sequence ID" value="NZ_CP016491.1"/>
</dbReference>
<comment type="similarity">
    <text evidence="1">Belongs to the LysR transcriptional regulatory family.</text>
</comment>
<dbReference type="GO" id="GO:0005829">
    <property type="term" value="C:cytosol"/>
    <property type="evidence" value="ECO:0007669"/>
    <property type="project" value="TreeGrafter"/>
</dbReference>
<dbReference type="InterPro" id="IPR036390">
    <property type="entry name" value="WH_DNA-bd_sf"/>
</dbReference>
<dbReference type="GO" id="GO:0003677">
    <property type="term" value="F:DNA binding"/>
    <property type="evidence" value="ECO:0007669"/>
    <property type="project" value="UniProtKB-KW"/>
</dbReference>
<dbReference type="PROSITE" id="PS50931">
    <property type="entry name" value="HTH_LYSR"/>
    <property type="match status" value="1"/>
</dbReference>
<keyword evidence="3" id="KW-0238">DNA-binding</keyword>
<keyword evidence="4" id="KW-0804">Transcription</keyword>
<dbReference type="PANTHER" id="PTHR30419">
    <property type="entry name" value="HTH-TYPE TRANSCRIPTIONAL REGULATOR YBHD"/>
    <property type="match status" value="1"/>
</dbReference>
<evidence type="ECO:0000256" key="2">
    <source>
        <dbReference type="ARBA" id="ARBA00023015"/>
    </source>
</evidence>
<dbReference type="Pfam" id="PF03466">
    <property type="entry name" value="LysR_substrate"/>
    <property type="match status" value="1"/>
</dbReference>
<dbReference type="Pfam" id="PF00126">
    <property type="entry name" value="HTH_1"/>
    <property type="match status" value="1"/>
</dbReference>
<dbReference type="InterPro" id="IPR036388">
    <property type="entry name" value="WH-like_DNA-bd_sf"/>
</dbReference>
<dbReference type="KEGG" id="lpg:BB562_09065"/>
<keyword evidence="2" id="KW-0805">Transcription regulation</keyword>
<dbReference type="InterPro" id="IPR000847">
    <property type="entry name" value="LysR_HTH_N"/>
</dbReference>
<evidence type="ECO:0000256" key="3">
    <source>
        <dbReference type="ARBA" id="ARBA00023125"/>
    </source>
</evidence>
<dbReference type="InterPro" id="IPR005119">
    <property type="entry name" value="LysR_subst-bd"/>
</dbReference>
<feature type="domain" description="HTH lysR-type" evidence="5">
    <location>
        <begin position="1"/>
        <end position="58"/>
    </location>
</feature>
<dbReference type="FunFam" id="1.10.10.10:FF:000001">
    <property type="entry name" value="LysR family transcriptional regulator"/>
    <property type="match status" value="1"/>
</dbReference>
<dbReference type="AlphaFoldDB" id="A0AAW8W118"/>
<sequence>METRKLAVFVDLAETCNYSRSAERLFLSQSTISKYILALEAEWQVQLFKRAHRQVTLTPAGQRLLPQVKAVLQATDQLQQAITVQQQQAAQSLVIRGLPSLPQYQAFHIITAFTKRYPQIKLHFSEASVGELTHALDDQTVDLVLTRIFNEAPAAYDCLFNESDQFVVLVPKDNPLAQRTEISLPMLSNESILLLKVAVSPDNPLFATLQKMRAQAQVKYDGQRIELILEMLNQGEGVSIVMARSFDLTGFDNIKAIPLVPKVTSRMAFMKRPGPQSAAVQQFWKFATTYTRQHGIA</sequence>
<evidence type="ECO:0000256" key="1">
    <source>
        <dbReference type="ARBA" id="ARBA00009437"/>
    </source>
</evidence>
<gene>
    <name evidence="6" type="ORF">RI536_15210</name>
</gene>
<proteinExistence type="inferred from homology"/>
<name>A0AAW8W118_LACPE</name>
<dbReference type="EMBL" id="JAVLAQ010000002">
    <property type="protein sequence ID" value="MDT6991411.1"/>
    <property type="molecule type" value="Genomic_DNA"/>
</dbReference>
<dbReference type="Gene3D" id="1.10.10.10">
    <property type="entry name" value="Winged helix-like DNA-binding domain superfamily/Winged helix DNA-binding domain"/>
    <property type="match status" value="1"/>
</dbReference>
<evidence type="ECO:0000259" key="5">
    <source>
        <dbReference type="PROSITE" id="PS50931"/>
    </source>
</evidence>
<evidence type="ECO:0000313" key="7">
    <source>
        <dbReference type="Proteomes" id="UP001267003"/>
    </source>
</evidence>
<comment type="caution">
    <text evidence="6">The sequence shown here is derived from an EMBL/GenBank/DDBJ whole genome shotgun (WGS) entry which is preliminary data.</text>
</comment>
<dbReference type="SUPFAM" id="SSF53850">
    <property type="entry name" value="Periplasmic binding protein-like II"/>
    <property type="match status" value="1"/>
</dbReference>
<protein>
    <submittedName>
        <fullName evidence="6">LysR family transcriptional regulator</fullName>
    </submittedName>
</protein>
<dbReference type="SUPFAM" id="SSF46785">
    <property type="entry name" value="Winged helix' DNA-binding domain"/>
    <property type="match status" value="1"/>
</dbReference>
<evidence type="ECO:0000256" key="4">
    <source>
        <dbReference type="ARBA" id="ARBA00023163"/>
    </source>
</evidence>
<reference evidence="6" key="1">
    <citation type="submission" date="2023-08" db="EMBL/GenBank/DDBJ databases">
        <authorList>
            <person name="Page C.A."/>
            <person name="Perez-Diaz I.M."/>
        </authorList>
    </citation>
    <scope>NUCLEOTIDE SEQUENCE</scope>
    <source>
        <strain evidence="6">7.8.46</strain>
    </source>
</reference>